<dbReference type="Proteomes" id="UP000265443">
    <property type="component" value="Unassembled WGS sequence"/>
</dbReference>
<feature type="domain" description="Pyrrolo-quinoline quinone repeat" evidence="1">
    <location>
        <begin position="574"/>
        <end position="753"/>
    </location>
</feature>
<reference evidence="2 3" key="1">
    <citation type="submission" date="2018-08" db="EMBL/GenBank/DDBJ databases">
        <title>Meiothermus hypogaeus DSM 23238 genome sequencing project.</title>
        <authorList>
            <person name="Da Costa M.S."/>
            <person name="Albuquerque L."/>
            <person name="Raposo P."/>
            <person name="Froufe H.J.C."/>
            <person name="Barroso C.S."/>
            <person name="Egas C."/>
        </authorList>
    </citation>
    <scope>NUCLEOTIDE SEQUENCE [LARGE SCALE GENOMIC DNA]</scope>
    <source>
        <strain evidence="2 3">DSM 23238</strain>
    </source>
</reference>
<name>A0ABX9MHH2_9DEIN</name>
<dbReference type="InterPro" id="IPR018391">
    <property type="entry name" value="PQQ_b-propeller_rpt"/>
</dbReference>
<dbReference type="InterPro" id="IPR015943">
    <property type="entry name" value="WD40/YVTN_repeat-like_dom_sf"/>
</dbReference>
<dbReference type="InterPro" id="IPR011047">
    <property type="entry name" value="Quinoprotein_ADH-like_sf"/>
</dbReference>
<dbReference type="Pfam" id="PF13360">
    <property type="entry name" value="PQQ_2"/>
    <property type="match status" value="1"/>
</dbReference>
<dbReference type="InterPro" id="IPR002372">
    <property type="entry name" value="PQQ_rpt_dom"/>
</dbReference>
<dbReference type="EMBL" id="QWKY01000117">
    <property type="protein sequence ID" value="RIH74519.1"/>
    <property type="molecule type" value="Genomic_DNA"/>
</dbReference>
<dbReference type="Gene3D" id="2.130.10.10">
    <property type="entry name" value="YVTN repeat-like/Quinoprotein amine dehydrogenase"/>
    <property type="match status" value="1"/>
</dbReference>
<protein>
    <submittedName>
        <fullName evidence="2">Desiccation/radiation resistance protein</fullName>
    </submittedName>
</protein>
<gene>
    <name evidence="2" type="ORF">Mhypo_03306</name>
</gene>
<proteinExistence type="predicted"/>
<dbReference type="SUPFAM" id="SSF50998">
    <property type="entry name" value="Quinoprotein alcohol dehydrogenase-like"/>
    <property type="match status" value="1"/>
</dbReference>
<organism evidence="2 3">
    <name type="scientific">Meiothermus hypogaeus</name>
    <dbReference type="NCBI Taxonomy" id="884155"/>
    <lineage>
        <taxon>Bacteria</taxon>
        <taxon>Thermotogati</taxon>
        <taxon>Deinococcota</taxon>
        <taxon>Deinococci</taxon>
        <taxon>Thermales</taxon>
        <taxon>Thermaceae</taxon>
        <taxon>Meiothermus</taxon>
    </lineage>
</organism>
<dbReference type="Gene3D" id="2.40.128.630">
    <property type="match status" value="1"/>
</dbReference>
<dbReference type="RefSeq" id="WP_119342371.1">
    <property type="nucleotide sequence ID" value="NZ_QWKY01000117.1"/>
</dbReference>
<evidence type="ECO:0000313" key="2">
    <source>
        <dbReference type="EMBL" id="RIH74519.1"/>
    </source>
</evidence>
<dbReference type="SMART" id="SM00564">
    <property type="entry name" value="PQQ"/>
    <property type="match status" value="4"/>
</dbReference>
<evidence type="ECO:0000259" key="1">
    <source>
        <dbReference type="Pfam" id="PF13360"/>
    </source>
</evidence>
<keyword evidence="3" id="KW-1185">Reference proteome</keyword>
<accession>A0ABX9MHH2</accession>
<comment type="caution">
    <text evidence="2">The sequence shown here is derived from an EMBL/GenBank/DDBJ whole genome shotgun (WGS) entry which is preliminary data.</text>
</comment>
<evidence type="ECO:0000313" key="3">
    <source>
        <dbReference type="Proteomes" id="UP000265443"/>
    </source>
</evidence>
<sequence>MLGRSQIIRITWTILTLALRASLMPLARMRNWVFLFGLLILAACGGAGTQGGVLQVRITGLPTGTAAVVKVIGTDQSERTITSDTDLKLPPGDYVIRGLAVGSGEKDAPAYSPVVATQSVTVGSRAGASVKVEYQPVVTKISPETRVADDAASAALTSLVRGSDGRTTLTFAGGNPQITALKTGEILVLGPSAAAPEGHLGRVVSNDGTTVVTEPAAMQEVVQQGAFILNRTLVLDGQGVVLPQGVLPSGVSTCLDVNRTLDAAAGTGGVAAGLKVTVSGTLCLSIDVSFNMTYYPIKLVNGKLVQPPPDIYLNSKVSTTSPDGRKTSLRVSASALVATPAGEAPFEFPEITIPLPEYKFSPITVWTGAVPWVITPFIALDVGAGGTVTAGVKFGMDSEGSVEGGFSYDSSSNRTTTWSKRELSFTPIWPVFNSTLSLKAFIEPSAGFYIYGVAGPFLGLQPYVRFKTDFGPPISWQLYGGIGLTTGLTTAFKGVPPFSYTLYNFEAQILSNRQTPPPGQTTGNAPGFDASGGLVVGPDDTVYVGSGNSVRAYPYALASKWNYNTSDNVQGLSRGDDGTIYAWDFGGTLYAINPDGTEKWKTNPLGNLEIRRVALTASGLVVTAGGNTVRTFSAANGAPGWSDDVGESVYSVAVDKSGNIWSNGSSSVRKHAPTGGVLATVAAPSSPGGMAMAPDGTIYVRAISNGVIQVTAVAPNATLKWSKSLSNTNNERAEADSLSEPVVGPDGTVYICGTPTDPMYTGSLFAVSPTAPIAASEVPKWIYTHKEICDAAPAVGNNGQVYIITDKSLRAIKADSGTLAWSVPAGNSNTKSSPAFLTNQSVVAGTSSGLISAYAGGQLATGTWAREGGDANGSGRMR</sequence>